<dbReference type="SMART" id="SM00220">
    <property type="entry name" value="S_TKc"/>
    <property type="match status" value="1"/>
</dbReference>
<dbReference type="GO" id="GO:0004674">
    <property type="term" value="F:protein serine/threonine kinase activity"/>
    <property type="evidence" value="ECO:0007669"/>
    <property type="project" value="UniProtKB-KW"/>
</dbReference>
<proteinExistence type="predicted"/>
<dbReference type="PROSITE" id="PS00107">
    <property type="entry name" value="PROTEIN_KINASE_ATP"/>
    <property type="match status" value="1"/>
</dbReference>
<protein>
    <recommendedName>
        <fullName evidence="1">non-specific serine/threonine protein kinase</fullName>
        <ecNumber evidence="1">2.7.11.1</ecNumber>
    </recommendedName>
</protein>
<feature type="compositionally biased region" description="Gly residues" evidence="8">
    <location>
        <begin position="340"/>
        <end position="349"/>
    </location>
</feature>
<dbReference type="EC" id="2.7.11.1" evidence="1"/>
<feature type="region of interest" description="Disordered" evidence="8">
    <location>
        <begin position="322"/>
        <end position="402"/>
    </location>
</feature>
<sequence>MWMRTAVDVCGRARMWMCTAVDVCGEAGGGPAGAGAAPRTRERPEYRGARVSRVIDGRFELVERLGGGGMGTVWRARDLALHRDVALKEVRPPDPAMAEYDTEGARTLRARVLREARALARIDHPNVVTIHHIVDAGEGTYPWLVMELVTGGSLQDRLDRGTMTPAEAAALGRELLSALRAAHGLGIEHRDVKPANVLLRPDGRPVLTDFGIAAIRESTALTASGSIIGSPDYMAPERIRGGASGPAADLWSLAMLLYVAVEGHHPLRRENTLATLAAVISDDVPPPVRAGALTGVLTRLLVRDPAARPDAAEVDRALASVATGAPGDDGAVRDRVPGFGASGFGGPGSGTPASEVSGPEMSGSGGTTSFRLAPPAAGGPAGPTGPTGTPAGAPAAGAPAGFPGVSPATAPVAGGAPGRRGRRVAVAAAVVAVLAVGIPVAAVTWDRGADDRNGGPAAAPSQQGPGAQRPSGSAAPTTVPSKEPAAEATAGKLDLLTPAGIRTAVAAVKEASGGAKVSSFVVYPEYAVAEAMVEGSTTRYDRYMYRGGDVAVRQGPGGTAFPGSVPVDLDTFAWDALPALLKRADKELGVEEPVNRYLVVSPASTLRGSDPEMSVYLSDTYGSAYLAADAKGRVTAVHPRED</sequence>
<evidence type="ECO:0000256" key="4">
    <source>
        <dbReference type="ARBA" id="ARBA00022741"/>
    </source>
</evidence>
<feature type="region of interest" description="Disordered" evidence="8">
    <location>
        <begin position="447"/>
        <end position="485"/>
    </location>
</feature>
<feature type="compositionally biased region" description="Low complexity" evidence="8">
    <location>
        <begin position="454"/>
        <end position="473"/>
    </location>
</feature>
<name>A0AAV4KIW7_9ACTN</name>
<evidence type="ECO:0000256" key="2">
    <source>
        <dbReference type="ARBA" id="ARBA00022527"/>
    </source>
</evidence>
<keyword evidence="6 7" id="KW-0067">ATP-binding</keyword>
<organism evidence="10 11">
    <name type="scientific">Streptomyces cinereoruber</name>
    <dbReference type="NCBI Taxonomy" id="67260"/>
    <lineage>
        <taxon>Bacteria</taxon>
        <taxon>Bacillati</taxon>
        <taxon>Actinomycetota</taxon>
        <taxon>Actinomycetes</taxon>
        <taxon>Kitasatosporales</taxon>
        <taxon>Streptomycetaceae</taxon>
        <taxon>Streptomyces</taxon>
    </lineage>
</organism>
<dbReference type="EMBL" id="BMSJ01000004">
    <property type="protein sequence ID" value="GGR22597.1"/>
    <property type="molecule type" value="Genomic_DNA"/>
</dbReference>
<evidence type="ECO:0000256" key="1">
    <source>
        <dbReference type="ARBA" id="ARBA00012513"/>
    </source>
</evidence>
<dbReference type="AlphaFoldDB" id="A0AAV4KIW7"/>
<dbReference type="PROSITE" id="PS50011">
    <property type="entry name" value="PROTEIN_KINASE_DOM"/>
    <property type="match status" value="1"/>
</dbReference>
<dbReference type="GO" id="GO:0005524">
    <property type="term" value="F:ATP binding"/>
    <property type="evidence" value="ECO:0007669"/>
    <property type="project" value="UniProtKB-UniRule"/>
</dbReference>
<evidence type="ECO:0000313" key="11">
    <source>
        <dbReference type="Proteomes" id="UP000642014"/>
    </source>
</evidence>
<evidence type="ECO:0000313" key="10">
    <source>
        <dbReference type="EMBL" id="GGR22597.1"/>
    </source>
</evidence>
<dbReference type="CDD" id="cd14014">
    <property type="entry name" value="STKc_PknB_like"/>
    <property type="match status" value="1"/>
</dbReference>
<dbReference type="InterPro" id="IPR011009">
    <property type="entry name" value="Kinase-like_dom_sf"/>
</dbReference>
<dbReference type="Gene3D" id="3.30.200.20">
    <property type="entry name" value="Phosphorylase Kinase, domain 1"/>
    <property type="match status" value="1"/>
</dbReference>
<reference evidence="10 11" key="1">
    <citation type="journal article" date="2014" name="Int. J. Syst. Evol. Microbiol.">
        <title>Complete genome sequence of Corynebacterium casei LMG S-19264T (=DSM 44701T), isolated from a smear-ripened cheese.</title>
        <authorList>
            <consortium name="US DOE Joint Genome Institute (JGI-PGF)"/>
            <person name="Walter F."/>
            <person name="Albersmeier A."/>
            <person name="Kalinowski J."/>
            <person name="Ruckert C."/>
        </authorList>
    </citation>
    <scope>NUCLEOTIDE SEQUENCE [LARGE SCALE GENOMIC DNA]</scope>
    <source>
        <strain evidence="10 11">JCM 4205</strain>
    </source>
</reference>
<dbReference type="PROSITE" id="PS00108">
    <property type="entry name" value="PROTEIN_KINASE_ST"/>
    <property type="match status" value="1"/>
</dbReference>
<dbReference type="Proteomes" id="UP000642014">
    <property type="component" value="Unassembled WGS sequence"/>
</dbReference>
<evidence type="ECO:0000256" key="7">
    <source>
        <dbReference type="PROSITE-ProRule" id="PRU10141"/>
    </source>
</evidence>
<comment type="caution">
    <text evidence="10">The sequence shown here is derived from an EMBL/GenBank/DDBJ whole genome shotgun (WGS) entry which is preliminary data.</text>
</comment>
<dbReference type="InterPro" id="IPR008271">
    <property type="entry name" value="Ser/Thr_kinase_AS"/>
</dbReference>
<keyword evidence="2" id="KW-0723">Serine/threonine-protein kinase</keyword>
<gene>
    <name evidence="10" type="ORF">GCM10010497_25910</name>
</gene>
<keyword evidence="4 7" id="KW-0547">Nucleotide-binding</keyword>
<evidence type="ECO:0000259" key="9">
    <source>
        <dbReference type="PROSITE" id="PS50011"/>
    </source>
</evidence>
<accession>A0AAV4KIW7</accession>
<dbReference type="Pfam" id="PF00069">
    <property type="entry name" value="Pkinase"/>
    <property type="match status" value="1"/>
</dbReference>
<keyword evidence="5" id="KW-0418">Kinase</keyword>
<feature type="binding site" evidence="7">
    <location>
        <position position="88"/>
    </location>
    <ligand>
        <name>ATP</name>
        <dbReference type="ChEBI" id="CHEBI:30616"/>
    </ligand>
</feature>
<dbReference type="Gene3D" id="1.10.510.10">
    <property type="entry name" value="Transferase(Phosphotransferase) domain 1"/>
    <property type="match status" value="1"/>
</dbReference>
<feature type="domain" description="Protein kinase" evidence="9">
    <location>
        <begin position="59"/>
        <end position="321"/>
    </location>
</feature>
<dbReference type="InterPro" id="IPR000719">
    <property type="entry name" value="Prot_kinase_dom"/>
</dbReference>
<dbReference type="PANTHER" id="PTHR43289:SF6">
    <property type="entry name" value="SERINE_THREONINE-PROTEIN KINASE NEKL-3"/>
    <property type="match status" value="1"/>
</dbReference>
<dbReference type="InterPro" id="IPR017441">
    <property type="entry name" value="Protein_kinase_ATP_BS"/>
</dbReference>
<evidence type="ECO:0000256" key="3">
    <source>
        <dbReference type="ARBA" id="ARBA00022679"/>
    </source>
</evidence>
<evidence type="ECO:0000256" key="8">
    <source>
        <dbReference type="SAM" id="MobiDB-lite"/>
    </source>
</evidence>
<feature type="compositionally biased region" description="Low complexity" evidence="8">
    <location>
        <begin position="373"/>
        <end position="402"/>
    </location>
</feature>
<evidence type="ECO:0000256" key="6">
    <source>
        <dbReference type="ARBA" id="ARBA00022840"/>
    </source>
</evidence>
<evidence type="ECO:0000256" key="5">
    <source>
        <dbReference type="ARBA" id="ARBA00022777"/>
    </source>
</evidence>
<dbReference type="SUPFAM" id="SSF56112">
    <property type="entry name" value="Protein kinase-like (PK-like)"/>
    <property type="match status" value="1"/>
</dbReference>
<dbReference type="PANTHER" id="PTHR43289">
    <property type="entry name" value="MITOGEN-ACTIVATED PROTEIN KINASE KINASE KINASE 20-RELATED"/>
    <property type="match status" value="1"/>
</dbReference>
<keyword evidence="3" id="KW-0808">Transferase</keyword>